<proteinExistence type="predicted"/>
<feature type="transmembrane region" description="Helical" evidence="1">
    <location>
        <begin position="238"/>
        <end position="260"/>
    </location>
</feature>
<evidence type="ECO:0000313" key="2">
    <source>
        <dbReference type="EMBL" id="KAK4041180.1"/>
    </source>
</evidence>
<name>A0AAN6SSZ8_9PEZI</name>
<keyword evidence="3" id="KW-1185">Reference proteome</keyword>
<keyword evidence="1" id="KW-1133">Transmembrane helix</keyword>
<organism evidence="2 3">
    <name type="scientific">Parachaetomium inaequale</name>
    <dbReference type="NCBI Taxonomy" id="2588326"/>
    <lineage>
        <taxon>Eukaryota</taxon>
        <taxon>Fungi</taxon>
        <taxon>Dikarya</taxon>
        <taxon>Ascomycota</taxon>
        <taxon>Pezizomycotina</taxon>
        <taxon>Sordariomycetes</taxon>
        <taxon>Sordariomycetidae</taxon>
        <taxon>Sordariales</taxon>
        <taxon>Chaetomiaceae</taxon>
        <taxon>Parachaetomium</taxon>
    </lineage>
</organism>
<reference evidence="3" key="1">
    <citation type="journal article" date="2023" name="Mol. Phylogenet. Evol.">
        <title>Genome-scale phylogeny and comparative genomics of the fungal order Sordariales.</title>
        <authorList>
            <person name="Hensen N."/>
            <person name="Bonometti L."/>
            <person name="Westerberg I."/>
            <person name="Brannstrom I.O."/>
            <person name="Guillou S."/>
            <person name="Cros-Aarteil S."/>
            <person name="Calhoun S."/>
            <person name="Haridas S."/>
            <person name="Kuo A."/>
            <person name="Mondo S."/>
            <person name="Pangilinan J."/>
            <person name="Riley R."/>
            <person name="LaButti K."/>
            <person name="Andreopoulos B."/>
            <person name="Lipzen A."/>
            <person name="Chen C."/>
            <person name="Yan M."/>
            <person name="Daum C."/>
            <person name="Ng V."/>
            <person name="Clum A."/>
            <person name="Steindorff A."/>
            <person name="Ohm R.A."/>
            <person name="Martin F."/>
            <person name="Silar P."/>
            <person name="Natvig D.O."/>
            <person name="Lalanne C."/>
            <person name="Gautier V."/>
            <person name="Ament-Velasquez S.L."/>
            <person name="Kruys A."/>
            <person name="Hutchinson M.I."/>
            <person name="Powell A.J."/>
            <person name="Barry K."/>
            <person name="Miller A.N."/>
            <person name="Grigoriev I.V."/>
            <person name="Debuchy R."/>
            <person name="Gladieux P."/>
            <person name="Hiltunen Thoren M."/>
            <person name="Johannesson H."/>
        </authorList>
    </citation>
    <scope>NUCLEOTIDE SEQUENCE [LARGE SCALE GENOMIC DNA]</scope>
    <source>
        <strain evidence="3">CBS 284.82</strain>
    </source>
</reference>
<feature type="transmembrane region" description="Helical" evidence="1">
    <location>
        <begin position="321"/>
        <end position="344"/>
    </location>
</feature>
<gene>
    <name evidence="2" type="ORF">C8A01DRAFT_45621</name>
</gene>
<keyword evidence="1" id="KW-0472">Membrane</keyword>
<dbReference type="AlphaFoldDB" id="A0AAN6SSZ8"/>
<dbReference type="EMBL" id="MU854362">
    <property type="protein sequence ID" value="KAK4041180.1"/>
    <property type="molecule type" value="Genomic_DNA"/>
</dbReference>
<evidence type="ECO:0000313" key="3">
    <source>
        <dbReference type="Proteomes" id="UP001303115"/>
    </source>
</evidence>
<keyword evidence="1" id="KW-0812">Transmembrane</keyword>
<feature type="transmembrane region" description="Helical" evidence="1">
    <location>
        <begin position="188"/>
        <end position="217"/>
    </location>
</feature>
<sequence>MLSTATLGGSLVKRLAENPPQTNAPNGLAILLFLGDLILFLPVFFIIAYTLDYVYPTLAAVEDPLPAYEALPLNDDGTPKADNERVHTAQPGKPITSSIRATNRLIRSVGHGWLANFRGLGYYILTSIIVGITTGLFALPPFIPLRVALLPALILCAPLITTWTHLVITGPSNKSFFARIPPLKKTYLATWFPTLLLWAAMLTATIVPTLLARAIGLRATNPGEIRTDPPRRADAGKALGVLGVSIALQALLLIPAITAITRVMASLLPADEDAIVPFDRSFGGRVEPEVVTGKGFATFGAALKSIPRASWARIYLLRVKVFAVAVAAYLAMGAIVVAQFLLVASLGGSK</sequence>
<protein>
    <submittedName>
        <fullName evidence="2">Uncharacterized protein</fullName>
    </submittedName>
</protein>
<dbReference type="Proteomes" id="UP001303115">
    <property type="component" value="Unassembled WGS sequence"/>
</dbReference>
<evidence type="ECO:0000256" key="1">
    <source>
        <dbReference type="SAM" id="Phobius"/>
    </source>
</evidence>
<comment type="caution">
    <text evidence="2">The sequence shown here is derived from an EMBL/GenBank/DDBJ whole genome shotgun (WGS) entry which is preliminary data.</text>
</comment>
<accession>A0AAN6SSZ8</accession>
<feature type="transmembrane region" description="Helical" evidence="1">
    <location>
        <begin position="147"/>
        <end position="168"/>
    </location>
</feature>
<feature type="transmembrane region" description="Helical" evidence="1">
    <location>
        <begin position="120"/>
        <end position="140"/>
    </location>
</feature>
<feature type="transmembrane region" description="Helical" evidence="1">
    <location>
        <begin position="28"/>
        <end position="51"/>
    </location>
</feature>